<dbReference type="VEuPathDB" id="FungiDB:ASPZODRAFT_17204"/>
<dbReference type="RefSeq" id="XP_022580272.1">
    <property type="nucleotide sequence ID" value="XM_022726980.1"/>
</dbReference>
<name>A0A1L9SF38_9EURO</name>
<feature type="region of interest" description="Disordered" evidence="1">
    <location>
        <begin position="20"/>
        <end position="42"/>
    </location>
</feature>
<proteinExistence type="predicted"/>
<reference evidence="3" key="1">
    <citation type="journal article" date="2017" name="Genome Biol.">
        <title>Comparative genomics reveals high biological diversity and specific adaptations in the industrially and medically important fungal genus Aspergillus.</title>
        <authorList>
            <person name="de Vries R.P."/>
            <person name="Riley R."/>
            <person name="Wiebenga A."/>
            <person name="Aguilar-Osorio G."/>
            <person name="Amillis S."/>
            <person name="Uchima C.A."/>
            <person name="Anderluh G."/>
            <person name="Asadollahi M."/>
            <person name="Askin M."/>
            <person name="Barry K."/>
            <person name="Battaglia E."/>
            <person name="Bayram O."/>
            <person name="Benocci T."/>
            <person name="Braus-Stromeyer S.A."/>
            <person name="Caldana C."/>
            <person name="Canovas D."/>
            <person name="Cerqueira G.C."/>
            <person name="Chen F."/>
            <person name="Chen W."/>
            <person name="Choi C."/>
            <person name="Clum A."/>
            <person name="Dos Santos R.A."/>
            <person name="Damasio A.R."/>
            <person name="Diallinas G."/>
            <person name="Emri T."/>
            <person name="Fekete E."/>
            <person name="Flipphi M."/>
            <person name="Freyberg S."/>
            <person name="Gallo A."/>
            <person name="Gournas C."/>
            <person name="Habgood R."/>
            <person name="Hainaut M."/>
            <person name="Harispe M.L."/>
            <person name="Henrissat B."/>
            <person name="Hilden K.S."/>
            <person name="Hope R."/>
            <person name="Hossain A."/>
            <person name="Karabika E."/>
            <person name="Karaffa L."/>
            <person name="Karanyi Z."/>
            <person name="Krasevec N."/>
            <person name="Kuo A."/>
            <person name="Kusch H."/>
            <person name="LaButti K."/>
            <person name="Lagendijk E.L."/>
            <person name="Lapidus A."/>
            <person name="Levasseur A."/>
            <person name="Lindquist E."/>
            <person name="Lipzen A."/>
            <person name="Logrieco A.F."/>
            <person name="MacCabe A."/>
            <person name="Maekelae M.R."/>
            <person name="Malavazi I."/>
            <person name="Melin P."/>
            <person name="Meyer V."/>
            <person name="Mielnichuk N."/>
            <person name="Miskei M."/>
            <person name="Molnar A.P."/>
            <person name="Mule G."/>
            <person name="Ngan C.Y."/>
            <person name="Orejas M."/>
            <person name="Orosz E."/>
            <person name="Ouedraogo J.P."/>
            <person name="Overkamp K.M."/>
            <person name="Park H.-S."/>
            <person name="Perrone G."/>
            <person name="Piumi F."/>
            <person name="Punt P.J."/>
            <person name="Ram A.F."/>
            <person name="Ramon A."/>
            <person name="Rauscher S."/>
            <person name="Record E."/>
            <person name="Riano-Pachon D.M."/>
            <person name="Robert V."/>
            <person name="Roehrig J."/>
            <person name="Ruller R."/>
            <person name="Salamov A."/>
            <person name="Salih N.S."/>
            <person name="Samson R.A."/>
            <person name="Sandor E."/>
            <person name="Sanguinetti M."/>
            <person name="Schuetze T."/>
            <person name="Sepcic K."/>
            <person name="Shelest E."/>
            <person name="Sherlock G."/>
            <person name="Sophianopoulou V."/>
            <person name="Squina F.M."/>
            <person name="Sun H."/>
            <person name="Susca A."/>
            <person name="Todd R.B."/>
            <person name="Tsang A."/>
            <person name="Unkles S.E."/>
            <person name="van de Wiele N."/>
            <person name="van Rossen-Uffink D."/>
            <person name="Oliveira J.V."/>
            <person name="Vesth T.C."/>
            <person name="Visser J."/>
            <person name="Yu J.-H."/>
            <person name="Zhou M."/>
            <person name="Andersen M.R."/>
            <person name="Archer D.B."/>
            <person name="Baker S.E."/>
            <person name="Benoit I."/>
            <person name="Brakhage A.A."/>
            <person name="Braus G.H."/>
            <person name="Fischer R."/>
            <person name="Frisvad J.C."/>
            <person name="Goldman G.H."/>
            <person name="Houbraken J."/>
            <person name="Oakley B."/>
            <person name="Pocsi I."/>
            <person name="Scazzocchio C."/>
            <person name="Seiboth B."/>
            <person name="vanKuyk P.A."/>
            <person name="Wortman J."/>
            <person name="Dyer P.S."/>
            <person name="Grigoriev I.V."/>
        </authorList>
    </citation>
    <scope>NUCLEOTIDE SEQUENCE [LARGE SCALE GENOMIC DNA]</scope>
    <source>
        <strain evidence="3">CBS 506.65</strain>
    </source>
</reference>
<gene>
    <name evidence="2" type="ORF">ASPZODRAFT_17204</name>
</gene>
<dbReference type="EMBL" id="KV878344">
    <property type="protein sequence ID" value="OJJ45762.1"/>
    <property type="molecule type" value="Genomic_DNA"/>
</dbReference>
<feature type="compositionally biased region" description="Low complexity" evidence="1">
    <location>
        <begin position="63"/>
        <end position="76"/>
    </location>
</feature>
<feature type="compositionally biased region" description="Pro residues" evidence="1">
    <location>
        <begin position="29"/>
        <end position="40"/>
    </location>
</feature>
<keyword evidence="3" id="KW-1185">Reference proteome</keyword>
<organism evidence="2 3">
    <name type="scientific">Penicilliopsis zonata CBS 506.65</name>
    <dbReference type="NCBI Taxonomy" id="1073090"/>
    <lineage>
        <taxon>Eukaryota</taxon>
        <taxon>Fungi</taxon>
        <taxon>Dikarya</taxon>
        <taxon>Ascomycota</taxon>
        <taxon>Pezizomycotina</taxon>
        <taxon>Eurotiomycetes</taxon>
        <taxon>Eurotiomycetidae</taxon>
        <taxon>Eurotiales</taxon>
        <taxon>Aspergillaceae</taxon>
        <taxon>Penicilliopsis</taxon>
    </lineage>
</organism>
<sequence>MWLGIPNSLSRSLKNVNGYRDLLSAPTGSSPPPDRPPDLPIDPERRLALSHVYRRRSGHRRVSALTPVSASSSSSPSPRPRAPLPTCLAHQLSHRLSEPGIHPLSANLPLAGRSRLRLVTGVPFVRSVR</sequence>
<dbReference type="AlphaFoldDB" id="A0A1L9SF38"/>
<feature type="region of interest" description="Disordered" evidence="1">
    <location>
        <begin position="57"/>
        <end position="85"/>
    </location>
</feature>
<evidence type="ECO:0000313" key="2">
    <source>
        <dbReference type="EMBL" id="OJJ45762.1"/>
    </source>
</evidence>
<dbReference type="Proteomes" id="UP000184188">
    <property type="component" value="Unassembled WGS sequence"/>
</dbReference>
<dbReference type="GeneID" id="34613444"/>
<evidence type="ECO:0000313" key="3">
    <source>
        <dbReference type="Proteomes" id="UP000184188"/>
    </source>
</evidence>
<protein>
    <submittedName>
        <fullName evidence="2">Uncharacterized protein</fullName>
    </submittedName>
</protein>
<evidence type="ECO:0000256" key="1">
    <source>
        <dbReference type="SAM" id="MobiDB-lite"/>
    </source>
</evidence>
<accession>A0A1L9SF38</accession>